<dbReference type="OrthoDB" id="637682at2759"/>
<dbReference type="RefSeq" id="XP_004487883.1">
    <property type="nucleotide sequence ID" value="XM_004487826.3"/>
</dbReference>
<dbReference type="KEGG" id="cam:101501948"/>
<dbReference type="Proteomes" id="UP000087171">
    <property type="component" value="Chromosome Ca1"/>
</dbReference>
<evidence type="ECO:0000256" key="2">
    <source>
        <dbReference type="ARBA" id="ARBA00022472"/>
    </source>
</evidence>
<keyword evidence="2" id="KW-0805">Transcription regulation</keyword>
<name>A0A1S2XE18_CICAR</name>
<dbReference type="GO" id="GO:0003676">
    <property type="term" value="F:nucleic acid binding"/>
    <property type="evidence" value="ECO:0007669"/>
    <property type="project" value="InterPro"/>
</dbReference>
<proteinExistence type="inferred from homology"/>
<reference evidence="4" key="1">
    <citation type="journal article" date="2013" name="Nat. Biotechnol.">
        <title>Draft genome sequence of chickpea (Cicer arietinum) provides a resource for trait improvement.</title>
        <authorList>
            <person name="Varshney R.K."/>
            <person name="Song C."/>
            <person name="Saxena R.K."/>
            <person name="Azam S."/>
            <person name="Yu S."/>
            <person name="Sharpe A.G."/>
            <person name="Cannon S."/>
            <person name="Baek J."/>
            <person name="Rosen B.D."/>
            <person name="Tar'an B."/>
            <person name="Millan T."/>
            <person name="Zhang X."/>
            <person name="Ramsay L.D."/>
            <person name="Iwata A."/>
            <person name="Wang Y."/>
            <person name="Nelson W."/>
            <person name="Farmer A.D."/>
            <person name="Gaur P.M."/>
            <person name="Soderlund C."/>
            <person name="Penmetsa R.V."/>
            <person name="Xu C."/>
            <person name="Bharti A.K."/>
            <person name="He W."/>
            <person name="Winter P."/>
            <person name="Zhao S."/>
            <person name="Hane J.K."/>
            <person name="Carrasquilla-Garcia N."/>
            <person name="Condie J.A."/>
            <person name="Upadhyaya H.D."/>
            <person name="Luo M.C."/>
            <person name="Thudi M."/>
            <person name="Gowda C.L."/>
            <person name="Singh N.P."/>
            <person name="Lichtenzveig J."/>
            <person name="Gali K.K."/>
            <person name="Rubio J."/>
            <person name="Nadarajan N."/>
            <person name="Dolezel J."/>
            <person name="Bansal K.C."/>
            <person name="Xu X."/>
            <person name="Edwards D."/>
            <person name="Zhang G."/>
            <person name="Kahl G."/>
            <person name="Gil J."/>
            <person name="Singh K.B."/>
            <person name="Datta S.K."/>
            <person name="Jackson S.A."/>
            <person name="Wang J."/>
            <person name="Cook D.R."/>
        </authorList>
    </citation>
    <scope>NUCLEOTIDE SEQUENCE [LARGE SCALE GENOMIC DNA]</scope>
    <source>
        <strain evidence="4">cv. CDC Frontier</strain>
    </source>
</reference>
<reference evidence="5" key="2">
    <citation type="submission" date="2025-08" db="UniProtKB">
        <authorList>
            <consortium name="RefSeq"/>
        </authorList>
    </citation>
    <scope>IDENTIFICATION</scope>
    <source>
        <tissue evidence="5">Etiolated seedlings</tissue>
    </source>
</reference>
<dbReference type="eggNOG" id="KOG1267">
    <property type="taxonomic scope" value="Eukaryota"/>
</dbReference>
<dbReference type="InterPro" id="IPR003690">
    <property type="entry name" value="MTERF"/>
</dbReference>
<evidence type="ECO:0000256" key="1">
    <source>
        <dbReference type="ARBA" id="ARBA00007692"/>
    </source>
</evidence>
<dbReference type="InterPro" id="IPR038538">
    <property type="entry name" value="MTERF_sf"/>
</dbReference>
<protein>
    <submittedName>
        <fullName evidence="5">Uncharacterized protein LOC101501948</fullName>
    </submittedName>
</protein>
<dbReference type="PaxDb" id="3827-XP_004487883.1"/>
<dbReference type="Pfam" id="PF02536">
    <property type="entry name" value="mTERF"/>
    <property type="match status" value="2"/>
</dbReference>
<organism evidence="4 5">
    <name type="scientific">Cicer arietinum</name>
    <name type="common">Chickpea</name>
    <name type="synonym">Garbanzo</name>
    <dbReference type="NCBI Taxonomy" id="3827"/>
    <lineage>
        <taxon>Eukaryota</taxon>
        <taxon>Viridiplantae</taxon>
        <taxon>Streptophyta</taxon>
        <taxon>Embryophyta</taxon>
        <taxon>Tracheophyta</taxon>
        <taxon>Spermatophyta</taxon>
        <taxon>Magnoliopsida</taxon>
        <taxon>eudicotyledons</taxon>
        <taxon>Gunneridae</taxon>
        <taxon>Pentapetalae</taxon>
        <taxon>rosids</taxon>
        <taxon>fabids</taxon>
        <taxon>Fabales</taxon>
        <taxon>Fabaceae</taxon>
        <taxon>Papilionoideae</taxon>
        <taxon>50 kb inversion clade</taxon>
        <taxon>NPAAA clade</taxon>
        <taxon>Hologalegina</taxon>
        <taxon>IRL clade</taxon>
        <taxon>Cicereae</taxon>
        <taxon>Cicer</taxon>
    </lineage>
</organism>
<keyword evidence="2" id="KW-0806">Transcription termination</keyword>
<dbReference type="Gene3D" id="1.25.70.10">
    <property type="entry name" value="Transcription termination factor 3, mitochondrial"/>
    <property type="match status" value="1"/>
</dbReference>
<dbReference type="GeneID" id="101501948"/>
<evidence type="ECO:0000313" key="5">
    <source>
        <dbReference type="RefSeq" id="XP_004487883.1"/>
    </source>
</evidence>
<dbReference type="GO" id="GO:0006353">
    <property type="term" value="P:DNA-templated transcription termination"/>
    <property type="evidence" value="ECO:0007669"/>
    <property type="project" value="UniProtKB-KW"/>
</dbReference>
<comment type="similarity">
    <text evidence="1">Belongs to the mTERF family.</text>
</comment>
<keyword evidence="4" id="KW-1185">Reference proteome</keyword>
<accession>A0A1S2XE18</accession>
<dbReference type="AlphaFoldDB" id="A0A1S2XE18"/>
<evidence type="ECO:0000313" key="4">
    <source>
        <dbReference type="Proteomes" id="UP000087171"/>
    </source>
</evidence>
<keyword evidence="3" id="KW-0809">Transit peptide</keyword>
<keyword evidence="2" id="KW-0804">Transcription</keyword>
<dbReference type="FunFam" id="1.25.70.10:FF:000001">
    <property type="entry name" value="Mitochondrial transcription termination factor-like"/>
    <property type="match status" value="1"/>
</dbReference>
<dbReference type="PANTHER" id="PTHR13068">
    <property type="entry name" value="CGI-12 PROTEIN-RELATED"/>
    <property type="match status" value="1"/>
</dbReference>
<dbReference type="PANTHER" id="PTHR13068:SF172">
    <property type="entry name" value="TRANSCRIPTION TERMINATION FACTOR FAMILY PROTEIN"/>
    <property type="match status" value="1"/>
</dbReference>
<gene>
    <name evidence="5" type="primary">LOC101501948</name>
</gene>
<dbReference type="SMART" id="SM00733">
    <property type="entry name" value="Mterf"/>
    <property type="match status" value="5"/>
</dbReference>
<evidence type="ECO:0000256" key="3">
    <source>
        <dbReference type="ARBA" id="ARBA00022946"/>
    </source>
</evidence>
<sequence length="390" mass="45090">MILTLIEFSWKWKSLTLKSSRFKSLNRITTIPFPTSKFNSSLSTLSLNHFSSTTSNLVPNCTSSSSETPHNASNVVRFDSLIAIFKNYGFSDSQINYIVKQAPNVLKLDPHNRVLPKFEFLHSKGASNSDIVELVSRSPRILYSSLENSIIPTFELVRSFLPSNEKAIERILKCRFFFGHYHVIRNVKMLIDDGVTDSNIRYLLLKRPSILLSYDMRDALDEVKEMGFDDPSNVNFCIALLAKRAMSKSRWDAKVVVFKKWGWSDEMVLEAFRKRPLCMLVSTDKINKVMKFWVKELGWNSSVLVKRPEIFSYSLENRIVPRACVVLYLISKGLIENNVELSTPFGVNEKVFLEKYVECFKEERCYLLKLYREKMDVQEIREDGAASRSY</sequence>